<keyword evidence="3" id="KW-0408">Iron</keyword>
<dbReference type="InterPro" id="IPR017896">
    <property type="entry name" value="4Fe4S_Fe-S-bd"/>
</dbReference>
<name>Q7M9Q2_WOLSU</name>
<feature type="domain" description="4Fe-4S ferredoxin-type" evidence="5">
    <location>
        <begin position="83"/>
        <end position="112"/>
    </location>
</feature>
<dbReference type="InterPro" id="IPR050954">
    <property type="entry name" value="ET_IronSulfur_Cluster-Binding"/>
</dbReference>
<dbReference type="RefSeq" id="WP_011138678.1">
    <property type="nucleotide sequence ID" value="NC_005090.1"/>
</dbReference>
<dbReference type="KEGG" id="wsu:WS0765"/>
<keyword evidence="1" id="KW-0004">4Fe-4S</keyword>
<evidence type="ECO:0000256" key="1">
    <source>
        <dbReference type="ARBA" id="ARBA00022485"/>
    </source>
</evidence>
<dbReference type="AlphaFoldDB" id="Q7M9Q2"/>
<dbReference type="SUPFAM" id="SSF54862">
    <property type="entry name" value="4Fe-4S ferredoxins"/>
    <property type="match status" value="1"/>
</dbReference>
<evidence type="ECO:0000256" key="3">
    <source>
        <dbReference type="ARBA" id="ARBA00023004"/>
    </source>
</evidence>
<keyword evidence="4" id="KW-0411">Iron-sulfur</keyword>
<reference evidence="6 7" key="1">
    <citation type="journal article" date="2003" name="Proc. Natl. Acad. Sci. U.S.A.">
        <title>Complete genome sequence and analysis of Wolinella succinogenes.</title>
        <authorList>
            <person name="Baar C."/>
            <person name="Eppinger M."/>
            <person name="Raddatz G."/>
            <person name="Simon JM."/>
            <person name="Lanz C."/>
            <person name="Klimmek O."/>
            <person name="Nandakumar R."/>
            <person name="Gross R."/>
            <person name="Rosinus A."/>
            <person name="Keller H."/>
            <person name="Jagtap P."/>
            <person name="Linke B."/>
            <person name="Meyer F."/>
            <person name="Lederer H."/>
            <person name="Schuster S.C."/>
        </authorList>
    </citation>
    <scope>NUCLEOTIDE SEQUENCE [LARGE SCALE GENOMIC DNA]</scope>
    <source>
        <strain evidence="7">ATCC 29543 / DSM 1740 / CCUG 13145 / JCM 31913 / LMG 7466 / NCTC 11488 / FDC 602W</strain>
    </source>
</reference>
<proteinExistence type="predicted"/>
<dbReference type="GO" id="GO:0046872">
    <property type="term" value="F:metal ion binding"/>
    <property type="evidence" value="ECO:0007669"/>
    <property type="project" value="UniProtKB-KW"/>
</dbReference>
<keyword evidence="2" id="KW-0479">Metal-binding</keyword>
<keyword evidence="7" id="KW-1185">Reference proteome</keyword>
<feature type="domain" description="4Fe-4S ferredoxin-type" evidence="5">
    <location>
        <begin position="50"/>
        <end position="81"/>
    </location>
</feature>
<dbReference type="Gene3D" id="3.30.70.20">
    <property type="match status" value="3"/>
</dbReference>
<evidence type="ECO:0000256" key="2">
    <source>
        <dbReference type="ARBA" id="ARBA00022723"/>
    </source>
</evidence>
<dbReference type="EMBL" id="BX571659">
    <property type="protein sequence ID" value="CAE09881.1"/>
    <property type="molecule type" value="Genomic_DNA"/>
</dbReference>
<dbReference type="PANTHER" id="PTHR43177:SF3">
    <property type="entry name" value="PROTEIN NRFC HOMOLOG"/>
    <property type="match status" value="1"/>
</dbReference>
<dbReference type="GO" id="GO:0051539">
    <property type="term" value="F:4 iron, 4 sulfur cluster binding"/>
    <property type="evidence" value="ECO:0007669"/>
    <property type="project" value="UniProtKB-KW"/>
</dbReference>
<dbReference type="Pfam" id="PF12797">
    <property type="entry name" value="Fer4_2"/>
    <property type="match status" value="1"/>
</dbReference>
<dbReference type="PANTHER" id="PTHR43177">
    <property type="entry name" value="PROTEIN NRFC"/>
    <property type="match status" value="1"/>
</dbReference>
<gene>
    <name evidence="6" type="primary">HMOA</name>
    <name evidence="6" type="ordered locus">WS0765</name>
</gene>
<evidence type="ECO:0000313" key="7">
    <source>
        <dbReference type="Proteomes" id="UP000000422"/>
    </source>
</evidence>
<evidence type="ECO:0000256" key="4">
    <source>
        <dbReference type="ARBA" id="ARBA00023014"/>
    </source>
</evidence>
<dbReference type="CDD" id="cd10551">
    <property type="entry name" value="PsrB"/>
    <property type="match status" value="1"/>
</dbReference>
<feature type="domain" description="4Fe-4S ferredoxin-type" evidence="5">
    <location>
        <begin position="5"/>
        <end position="34"/>
    </location>
</feature>
<protein>
    <submittedName>
        <fullName evidence="6">MOLYBDOPTERIN OXIDOREDUCTASE</fullName>
    </submittedName>
</protein>
<accession>Q7M9Q2</accession>
<dbReference type="HOGENOM" id="CLU_043374_1_0_7"/>
<dbReference type="Pfam" id="PF13247">
    <property type="entry name" value="Fer4_11"/>
    <property type="match status" value="2"/>
</dbReference>
<evidence type="ECO:0000259" key="5">
    <source>
        <dbReference type="PROSITE" id="PS51379"/>
    </source>
</evidence>
<dbReference type="PROSITE" id="PS51379">
    <property type="entry name" value="4FE4S_FER_2"/>
    <property type="match status" value="3"/>
</dbReference>
<organism evidence="7">
    <name type="scientific">Wolinella succinogenes (strain ATCC 29543 / DSM 1740 / CCUG 13145 / JCM 31913 / LMG 7466 / NCTC 11488 / FDC 602W)</name>
    <name type="common">Vibrio succinogenes</name>
    <dbReference type="NCBI Taxonomy" id="273121"/>
    <lineage>
        <taxon>Bacteria</taxon>
        <taxon>Pseudomonadati</taxon>
        <taxon>Campylobacterota</taxon>
        <taxon>Epsilonproteobacteria</taxon>
        <taxon>Campylobacterales</taxon>
        <taxon>Helicobacteraceae</taxon>
        <taxon>Wolinella</taxon>
    </lineage>
</organism>
<dbReference type="STRING" id="273121.WS0765"/>
<sequence length="232" mass="25746">MAKNYAMVIDLNRCVGCGACDLACKSENNTPVGIHWSNHVVETTGVFPNVGFTYRPTLCNHCDDAPCVRACPTGAMYKDKESGMTLHNADKCIGCKSCMLADPYHVIYYNSKQPHYKWTTTKPTVMGMFSPKEMADKSGAPYPYFNVERGKTYEALRFKGLVEKCSFCDHRVKAGLMPHCVVSCPGDARIFGDLNDPKSSVSQLLAQYPAETLLPHKGTKAKVFYIRSYARA</sequence>
<evidence type="ECO:0000313" key="6">
    <source>
        <dbReference type="EMBL" id="CAE09881.1"/>
    </source>
</evidence>
<dbReference type="eggNOG" id="COG0437">
    <property type="taxonomic scope" value="Bacteria"/>
</dbReference>
<dbReference type="Proteomes" id="UP000000422">
    <property type="component" value="Chromosome"/>
</dbReference>